<name>A0A132BB54_MOLSC</name>
<gene>
    <name evidence="2" type="ORF">LY89DRAFT_761218</name>
</gene>
<keyword evidence="3" id="KW-1185">Reference proteome</keyword>
<dbReference type="GeneID" id="28831267"/>
<evidence type="ECO:0000313" key="3">
    <source>
        <dbReference type="Proteomes" id="UP000070700"/>
    </source>
</evidence>
<organism evidence="2 3">
    <name type="scientific">Mollisia scopiformis</name>
    <name type="common">Conifer needle endophyte fungus</name>
    <name type="synonym">Phialocephala scopiformis</name>
    <dbReference type="NCBI Taxonomy" id="149040"/>
    <lineage>
        <taxon>Eukaryota</taxon>
        <taxon>Fungi</taxon>
        <taxon>Dikarya</taxon>
        <taxon>Ascomycota</taxon>
        <taxon>Pezizomycotina</taxon>
        <taxon>Leotiomycetes</taxon>
        <taxon>Helotiales</taxon>
        <taxon>Mollisiaceae</taxon>
        <taxon>Mollisia</taxon>
    </lineage>
</organism>
<proteinExistence type="predicted"/>
<feature type="region of interest" description="Disordered" evidence="1">
    <location>
        <begin position="541"/>
        <end position="563"/>
    </location>
</feature>
<reference evidence="2 3" key="1">
    <citation type="submission" date="2015-10" db="EMBL/GenBank/DDBJ databases">
        <title>Full genome of DAOMC 229536 Phialocephala scopiformis, a fungal endophyte of spruce producing the potent anti-insectan compound rugulosin.</title>
        <authorList>
            <consortium name="DOE Joint Genome Institute"/>
            <person name="Walker A.K."/>
            <person name="Frasz S.L."/>
            <person name="Seifert K.A."/>
            <person name="Miller J.D."/>
            <person name="Mondo S.J."/>
            <person name="Labutti K."/>
            <person name="Lipzen A."/>
            <person name="Dockter R."/>
            <person name="Kennedy M."/>
            <person name="Grigoriev I.V."/>
            <person name="Spatafora J.W."/>
        </authorList>
    </citation>
    <scope>NUCLEOTIDE SEQUENCE [LARGE SCALE GENOMIC DNA]</scope>
    <source>
        <strain evidence="2 3">CBS 120377</strain>
    </source>
</reference>
<dbReference type="PANTHER" id="PTHR40788:SF1">
    <property type="entry name" value="IPA PROTEIN"/>
    <property type="match status" value="1"/>
</dbReference>
<dbReference type="OrthoDB" id="2922289at2759"/>
<dbReference type="KEGG" id="psco:LY89DRAFT_761218"/>
<dbReference type="InParanoid" id="A0A132BB54"/>
<dbReference type="RefSeq" id="XP_018063963.1">
    <property type="nucleotide sequence ID" value="XM_018221541.1"/>
</dbReference>
<dbReference type="EMBL" id="KQ947431">
    <property type="protein sequence ID" value="KUJ09608.1"/>
    <property type="molecule type" value="Genomic_DNA"/>
</dbReference>
<dbReference type="PANTHER" id="PTHR40788">
    <property type="entry name" value="CLR5 DOMAIN-CONTAINING PROTEIN-RELATED"/>
    <property type="match status" value="1"/>
</dbReference>
<feature type="compositionally biased region" description="Polar residues" evidence="1">
    <location>
        <begin position="541"/>
        <end position="555"/>
    </location>
</feature>
<protein>
    <submittedName>
        <fullName evidence="2">Uncharacterized protein</fullName>
    </submittedName>
</protein>
<dbReference type="AlphaFoldDB" id="A0A132BB54"/>
<sequence length="709" mass="79471">MSRQSKGNKFGGDSILELHKGLTQKYGLFKDRIEANWRSFSEAKRINIVTSRAPIAKGKGSALFPEANVKQLAKSGPEHFLGLLKHRATTKLCDQYLGAKGDMRFVGDGILEDRLFCDESLHHSPVFILFSDDVYGREINTQQTLPPRVQERVDFEKQTGACIEKKVGVLVLERQYGILQILNLMVDAILDTNSTQEVATERAKRSEDVASTALSKLSIYNKPIKATLKDMLERAVEQKGNMEDHLDLCRSEPTIFQYMAQIWFTSRPELVKDNKGAIAKLGDKYISPSIMNMMNNALLGTATWSYMCVLLQLLIDAGDDKIKRPIVLQELSNVTNMEYLRVQKIFKRHVQMGCGAKDFRRVPGVYDNGFARTNMKTDPKDLTASDPQLHYILRLCQPETSANKAILWVKNMDGLYSAHPEDMGRMLEREWEAYGELVVMIGFLDALSTCVTVPAANSTKGANFVNKVRELTQELDEVKNSPDFDLTENAVPLSMLAEDDRSEQVLAKLDEKVVEKAGTKLGFLWDDLVEDSSATFKSYCQQQKQKANQGTNSKEQAPPPSTQKLDLKDLVEARQEKEKTRPGHSSFYIIPQPVVAPEVVEVFPAIKIKVATFAVFQTIFSTGQAQGTGTVAWVAFEAAMIDLGFSVEATGGSIYLFVPAPETADLGIPQRPCTLHRPHSSKLEGNQLLYYRRRLMRAYGWNVGTFELL</sequence>
<evidence type="ECO:0000313" key="2">
    <source>
        <dbReference type="EMBL" id="KUJ09608.1"/>
    </source>
</evidence>
<accession>A0A132BB54</accession>
<evidence type="ECO:0000256" key="1">
    <source>
        <dbReference type="SAM" id="MobiDB-lite"/>
    </source>
</evidence>
<dbReference type="Proteomes" id="UP000070700">
    <property type="component" value="Unassembled WGS sequence"/>
</dbReference>